<comment type="caution">
    <text evidence="2">The sequence shown here is derived from an EMBL/GenBank/DDBJ whole genome shotgun (WGS) entry which is preliminary data.</text>
</comment>
<evidence type="ECO:0000313" key="2">
    <source>
        <dbReference type="EMBL" id="KAK3899312.1"/>
    </source>
</evidence>
<dbReference type="Proteomes" id="UP001303889">
    <property type="component" value="Unassembled WGS sequence"/>
</dbReference>
<feature type="region of interest" description="Disordered" evidence="1">
    <location>
        <begin position="115"/>
        <end position="149"/>
    </location>
</feature>
<dbReference type="EMBL" id="MU855802">
    <property type="protein sequence ID" value="KAK3899312.1"/>
    <property type="molecule type" value="Genomic_DNA"/>
</dbReference>
<feature type="region of interest" description="Disordered" evidence="1">
    <location>
        <begin position="342"/>
        <end position="368"/>
    </location>
</feature>
<feature type="compositionally biased region" description="Polar residues" evidence="1">
    <location>
        <begin position="126"/>
        <end position="139"/>
    </location>
</feature>
<accession>A0AAN6RQ51</accession>
<reference evidence="2" key="1">
    <citation type="journal article" date="2023" name="Mol. Phylogenet. Evol.">
        <title>Genome-scale phylogeny and comparative genomics of the fungal order Sordariales.</title>
        <authorList>
            <person name="Hensen N."/>
            <person name="Bonometti L."/>
            <person name="Westerberg I."/>
            <person name="Brannstrom I.O."/>
            <person name="Guillou S."/>
            <person name="Cros-Aarteil S."/>
            <person name="Calhoun S."/>
            <person name="Haridas S."/>
            <person name="Kuo A."/>
            <person name="Mondo S."/>
            <person name="Pangilinan J."/>
            <person name="Riley R."/>
            <person name="LaButti K."/>
            <person name="Andreopoulos B."/>
            <person name="Lipzen A."/>
            <person name="Chen C."/>
            <person name="Yan M."/>
            <person name="Daum C."/>
            <person name="Ng V."/>
            <person name="Clum A."/>
            <person name="Steindorff A."/>
            <person name="Ohm R.A."/>
            <person name="Martin F."/>
            <person name="Silar P."/>
            <person name="Natvig D.O."/>
            <person name="Lalanne C."/>
            <person name="Gautier V."/>
            <person name="Ament-Velasquez S.L."/>
            <person name="Kruys A."/>
            <person name="Hutchinson M.I."/>
            <person name="Powell A.J."/>
            <person name="Barry K."/>
            <person name="Miller A.N."/>
            <person name="Grigoriev I.V."/>
            <person name="Debuchy R."/>
            <person name="Gladieux P."/>
            <person name="Hiltunen Thoren M."/>
            <person name="Johannesson H."/>
        </authorList>
    </citation>
    <scope>NUCLEOTIDE SEQUENCE</scope>
    <source>
        <strain evidence="2">CBS 103.79</strain>
    </source>
</reference>
<proteinExistence type="predicted"/>
<organism evidence="2 3">
    <name type="scientific">Staphylotrichum tortipilum</name>
    <dbReference type="NCBI Taxonomy" id="2831512"/>
    <lineage>
        <taxon>Eukaryota</taxon>
        <taxon>Fungi</taxon>
        <taxon>Dikarya</taxon>
        <taxon>Ascomycota</taxon>
        <taxon>Pezizomycotina</taxon>
        <taxon>Sordariomycetes</taxon>
        <taxon>Sordariomycetidae</taxon>
        <taxon>Sordariales</taxon>
        <taxon>Chaetomiaceae</taxon>
        <taxon>Staphylotrichum</taxon>
    </lineage>
</organism>
<gene>
    <name evidence="2" type="ORF">C8A05DRAFT_37074</name>
</gene>
<feature type="compositionally biased region" description="Polar residues" evidence="1">
    <location>
        <begin position="348"/>
        <end position="368"/>
    </location>
</feature>
<evidence type="ECO:0000313" key="3">
    <source>
        <dbReference type="Proteomes" id="UP001303889"/>
    </source>
</evidence>
<name>A0AAN6RQ51_9PEZI</name>
<protein>
    <submittedName>
        <fullName evidence="2">Uncharacterized protein</fullName>
    </submittedName>
</protein>
<evidence type="ECO:0000256" key="1">
    <source>
        <dbReference type="SAM" id="MobiDB-lite"/>
    </source>
</evidence>
<reference evidence="2" key="2">
    <citation type="submission" date="2023-05" db="EMBL/GenBank/DDBJ databases">
        <authorList>
            <consortium name="Lawrence Berkeley National Laboratory"/>
            <person name="Steindorff A."/>
            <person name="Hensen N."/>
            <person name="Bonometti L."/>
            <person name="Westerberg I."/>
            <person name="Brannstrom I.O."/>
            <person name="Guillou S."/>
            <person name="Cros-Aarteil S."/>
            <person name="Calhoun S."/>
            <person name="Haridas S."/>
            <person name="Kuo A."/>
            <person name="Mondo S."/>
            <person name="Pangilinan J."/>
            <person name="Riley R."/>
            <person name="Labutti K."/>
            <person name="Andreopoulos B."/>
            <person name="Lipzen A."/>
            <person name="Chen C."/>
            <person name="Yanf M."/>
            <person name="Daum C."/>
            <person name="Ng V."/>
            <person name="Clum A."/>
            <person name="Ohm R."/>
            <person name="Martin F."/>
            <person name="Silar P."/>
            <person name="Natvig D."/>
            <person name="Lalanne C."/>
            <person name="Gautier V."/>
            <person name="Ament-Velasquez S.L."/>
            <person name="Kruys A."/>
            <person name="Hutchinson M.I."/>
            <person name="Powell A.J."/>
            <person name="Barry K."/>
            <person name="Miller A.N."/>
            <person name="Grigoriev I.V."/>
            <person name="Debuchy R."/>
            <person name="Gladieux P."/>
            <person name="Thoren M.H."/>
            <person name="Johannesson H."/>
        </authorList>
    </citation>
    <scope>NUCLEOTIDE SEQUENCE</scope>
    <source>
        <strain evidence="2">CBS 103.79</strain>
    </source>
</reference>
<keyword evidence="3" id="KW-1185">Reference proteome</keyword>
<feature type="non-terminal residue" evidence="2">
    <location>
        <position position="482"/>
    </location>
</feature>
<sequence>MTRTPKVAARARALELDLLDLGPLQLDLLDLGPLQLDLVVLGFLIQGLLLLVIDPLLSGHQDEAEADDSGGPHTVIYSQPLIKKLGRLASGRETQEAGLITTELGALARFLNTLPEKPTARPSPQPDNTTVDGRSQASRGRSGPLKHIPRLRASLVRKLGACESCKSRRVQCTHFNWDPFEIAYQDSRLAEANAPAAPPPPEPPAADILYPSNGPGSTLYEVGGGVWPQPIGHPSSQNIPRDQHYPGPDQLAQTLNQASLASPQLVDQFETLNGLIMHFTTDHAHITDCRTHWVCGACLLMTGNFGVLPGLCLCANYLSWVLWCTGTWSASATPIPRTPLAIPHQRGPRSNFSTLTTSSASPSGGYNTNAPSSPWTAYSGVYSHKAAASYSSTSHDKSARCRDDKLVGPLLGLVSIGGSKTARLWKSCVLAGYILAMADVQFSAGSGDGAGPGGPASALLVSIVPGGHIKTPTLPLSFVAAG</sequence>
<dbReference type="AlphaFoldDB" id="A0AAN6RQ51"/>